<protein>
    <recommendedName>
        <fullName evidence="1">DUF4922 domain-containing protein</fullName>
    </recommendedName>
</protein>
<evidence type="ECO:0000313" key="2">
    <source>
        <dbReference type="EMBL" id="MPM52600.1"/>
    </source>
</evidence>
<gene>
    <name evidence="2" type="ORF">SDC9_99360</name>
</gene>
<accession>A0A645AHD2</accession>
<name>A0A645AHD2_9ZZZZ</name>
<dbReference type="SUPFAM" id="SSF54197">
    <property type="entry name" value="HIT-like"/>
    <property type="match status" value="1"/>
</dbReference>
<reference evidence="2" key="1">
    <citation type="submission" date="2019-08" db="EMBL/GenBank/DDBJ databases">
        <authorList>
            <person name="Kucharzyk K."/>
            <person name="Murdoch R.W."/>
            <person name="Higgins S."/>
            <person name="Loffler F."/>
        </authorList>
    </citation>
    <scope>NUCLEOTIDE SEQUENCE</scope>
</reference>
<feature type="domain" description="DUF4922" evidence="1">
    <location>
        <begin position="10"/>
        <end position="155"/>
    </location>
</feature>
<dbReference type="AlphaFoldDB" id="A0A645AHD2"/>
<dbReference type="EMBL" id="VSSQ01013937">
    <property type="protein sequence ID" value="MPM52600.1"/>
    <property type="molecule type" value="Genomic_DNA"/>
</dbReference>
<proteinExistence type="predicted"/>
<dbReference type="InterPro" id="IPR036265">
    <property type="entry name" value="HIT-like_sf"/>
</dbReference>
<comment type="caution">
    <text evidence="2">The sequence shown here is derived from an EMBL/GenBank/DDBJ whole genome shotgun (WGS) entry which is preliminary data.</text>
</comment>
<sequence length="280" mass="32709">MQLQRKIDQLFIEQQRDWEQLRAGTEQLDHINVKEFNWGNELKVDIQFNPSRIESVSAKVDKSNIEKRPCFLCEKNRPKVQSGIPFLDKYIILLNPFPILRNHLTITLHSHVPQRIRKKTGDMLTLAELLPDYIVFYNGPKCGASAPDHFHLQAGLKSPILMAGENELRSCLVIESTSKSEVEERFEDVYQYLHSRQPEEEEPLFNLIAFVENNRYVLHIFPRKAHRPRQFYEEGKRQLLVSPGAIDMAGLIITVREEDFNKIRKEEIVDIYSQVSMPII</sequence>
<evidence type="ECO:0000259" key="1">
    <source>
        <dbReference type="Pfam" id="PF16269"/>
    </source>
</evidence>
<dbReference type="InterPro" id="IPR046320">
    <property type="entry name" value="DUF4922"/>
</dbReference>
<dbReference type="Pfam" id="PF16269">
    <property type="entry name" value="DUF4922"/>
    <property type="match status" value="1"/>
</dbReference>
<organism evidence="2">
    <name type="scientific">bioreactor metagenome</name>
    <dbReference type="NCBI Taxonomy" id="1076179"/>
    <lineage>
        <taxon>unclassified sequences</taxon>
        <taxon>metagenomes</taxon>
        <taxon>ecological metagenomes</taxon>
    </lineage>
</organism>